<accession>A0ABX8R8W6</accession>
<evidence type="ECO:0000313" key="3">
    <source>
        <dbReference type="Proteomes" id="UP000886818"/>
    </source>
</evidence>
<feature type="coiled-coil region" evidence="1">
    <location>
        <begin position="8"/>
        <end position="51"/>
    </location>
</feature>
<dbReference type="Proteomes" id="UP000886818">
    <property type="component" value="Chromosome"/>
</dbReference>
<reference evidence="2" key="1">
    <citation type="submission" date="2021-07" db="EMBL/GenBank/DDBJ databases">
        <title>Complete genome sequence of Crassaminicella sp. 143-21, isolated from a deep-sea hydrothermal vent.</title>
        <authorList>
            <person name="Li X."/>
        </authorList>
    </citation>
    <scope>NUCLEOTIDE SEQUENCE</scope>
    <source>
        <strain evidence="2">143-21</strain>
    </source>
</reference>
<dbReference type="EMBL" id="CP078093">
    <property type="protein sequence ID" value="QXM05473.1"/>
    <property type="molecule type" value="Genomic_DNA"/>
</dbReference>
<sequence length="186" mass="21823">MKGSTKDIKKIADQIERAEAVGNKLQLEKLIDEMIRTCKNIKLELEEKKKIAYEIKLEKINTIPFVYKPVLRKNYYEGTYLEEFAERRTAELKDAKALDIHNRFWQNHEVLRGNIFGSVPAELIGKDAVNRLTYFGWDEVDVNVLEVQERKCDMKALVEYCELHFSHFLIVNEKSTGTELILHYDI</sequence>
<keyword evidence="3" id="KW-1185">Reference proteome</keyword>
<evidence type="ECO:0000313" key="2">
    <source>
        <dbReference type="EMBL" id="QXM05473.1"/>
    </source>
</evidence>
<keyword evidence="1" id="KW-0175">Coiled coil</keyword>
<proteinExistence type="predicted"/>
<organism evidence="2 3">
    <name type="scientific">Crassaminicella indica</name>
    <dbReference type="NCBI Taxonomy" id="2855394"/>
    <lineage>
        <taxon>Bacteria</taxon>
        <taxon>Bacillati</taxon>
        <taxon>Bacillota</taxon>
        <taxon>Clostridia</taxon>
        <taxon>Eubacteriales</taxon>
        <taxon>Clostridiaceae</taxon>
        <taxon>Crassaminicella</taxon>
    </lineage>
</organism>
<evidence type="ECO:0000256" key="1">
    <source>
        <dbReference type="SAM" id="Coils"/>
    </source>
</evidence>
<protein>
    <submittedName>
        <fullName evidence="2">Uncharacterized protein</fullName>
    </submittedName>
</protein>
<dbReference type="RefSeq" id="WP_218282172.1">
    <property type="nucleotide sequence ID" value="NZ_CP078093.1"/>
</dbReference>
<name>A0ABX8R8W6_9CLOT</name>
<gene>
    <name evidence="2" type="ORF">KVH43_08765</name>
</gene>